<keyword evidence="7" id="KW-1185">Reference proteome</keyword>
<feature type="transmembrane region" description="Helical" evidence="5">
    <location>
        <begin position="273"/>
        <end position="293"/>
    </location>
</feature>
<evidence type="ECO:0008006" key="8">
    <source>
        <dbReference type="Google" id="ProtNLM"/>
    </source>
</evidence>
<reference evidence="7" key="2">
    <citation type="submission" date="2015-01" db="EMBL/GenBank/DDBJ databases">
        <title>Evolutionary Origins and Diversification of the Mycorrhizal Mutualists.</title>
        <authorList>
            <consortium name="DOE Joint Genome Institute"/>
            <consortium name="Mycorrhizal Genomics Consortium"/>
            <person name="Kohler A."/>
            <person name="Kuo A."/>
            <person name="Nagy L.G."/>
            <person name="Floudas D."/>
            <person name="Copeland A."/>
            <person name="Barry K.W."/>
            <person name="Cichocki N."/>
            <person name="Veneault-Fourrey C."/>
            <person name="LaButti K."/>
            <person name="Lindquist E.A."/>
            <person name="Lipzen A."/>
            <person name="Lundell T."/>
            <person name="Morin E."/>
            <person name="Murat C."/>
            <person name="Riley R."/>
            <person name="Ohm R."/>
            <person name="Sun H."/>
            <person name="Tunlid A."/>
            <person name="Henrissat B."/>
            <person name="Grigoriev I.V."/>
            <person name="Hibbett D.S."/>
            <person name="Martin F."/>
        </authorList>
    </citation>
    <scope>NUCLEOTIDE SEQUENCE [LARGE SCALE GENOMIC DNA]</scope>
    <source>
        <strain evidence="7">LaAM-08-1</strain>
    </source>
</reference>
<evidence type="ECO:0000256" key="2">
    <source>
        <dbReference type="ARBA" id="ARBA00022692"/>
    </source>
</evidence>
<dbReference type="EMBL" id="KN838539">
    <property type="protein sequence ID" value="KIK09216.1"/>
    <property type="molecule type" value="Genomic_DNA"/>
</dbReference>
<dbReference type="Pfam" id="PF03619">
    <property type="entry name" value="Solute_trans_a"/>
    <property type="match status" value="1"/>
</dbReference>
<accession>A0A0C9XVY8</accession>
<feature type="transmembrane region" description="Helical" evidence="5">
    <location>
        <begin position="154"/>
        <end position="176"/>
    </location>
</feature>
<dbReference type="HOGENOM" id="CLU_012923_7_0_1"/>
<evidence type="ECO:0000256" key="3">
    <source>
        <dbReference type="ARBA" id="ARBA00022989"/>
    </source>
</evidence>
<organism evidence="6 7">
    <name type="scientific">Laccaria amethystina LaAM-08-1</name>
    <dbReference type="NCBI Taxonomy" id="1095629"/>
    <lineage>
        <taxon>Eukaryota</taxon>
        <taxon>Fungi</taxon>
        <taxon>Dikarya</taxon>
        <taxon>Basidiomycota</taxon>
        <taxon>Agaricomycotina</taxon>
        <taxon>Agaricomycetes</taxon>
        <taxon>Agaricomycetidae</taxon>
        <taxon>Agaricales</taxon>
        <taxon>Agaricineae</taxon>
        <taxon>Hydnangiaceae</taxon>
        <taxon>Laccaria</taxon>
    </lineage>
</organism>
<evidence type="ECO:0000313" key="6">
    <source>
        <dbReference type="EMBL" id="KIK09216.1"/>
    </source>
</evidence>
<feature type="transmembrane region" description="Helical" evidence="5">
    <location>
        <begin position="90"/>
        <end position="113"/>
    </location>
</feature>
<reference evidence="6 7" key="1">
    <citation type="submission" date="2014-04" db="EMBL/GenBank/DDBJ databases">
        <authorList>
            <consortium name="DOE Joint Genome Institute"/>
            <person name="Kuo A."/>
            <person name="Kohler A."/>
            <person name="Nagy L.G."/>
            <person name="Floudas D."/>
            <person name="Copeland A."/>
            <person name="Barry K.W."/>
            <person name="Cichocki N."/>
            <person name="Veneault-Fourrey C."/>
            <person name="LaButti K."/>
            <person name="Lindquist E.A."/>
            <person name="Lipzen A."/>
            <person name="Lundell T."/>
            <person name="Morin E."/>
            <person name="Murat C."/>
            <person name="Sun H."/>
            <person name="Tunlid A."/>
            <person name="Henrissat B."/>
            <person name="Grigoriev I.V."/>
            <person name="Hibbett D.S."/>
            <person name="Martin F."/>
            <person name="Nordberg H.P."/>
            <person name="Cantor M.N."/>
            <person name="Hua S.X."/>
        </authorList>
    </citation>
    <scope>NUCLEOTIDE SEQUENCE [LARGE SCALE GENOMIC DNA]</scope>
    <source>
        <strain evidence="6 7">LaAM-08-1</strain>
    </source>
</reference>
<name>A0A0C9XVY8_9AGAR</name>
<evidence type="ECO:0000256" key="4">
    <source>
        <dbReference type="ARBA" id="ARBA00023136"/>
    </source>
</evidence>
<comment type="subcellular location">
    <subcellularLocation>
        <location evidence="1">Membrane</location>
        <topology evidence="1">Multi-pass membrane protein</topology>
    </subcellularLocation>
</comment>
<dbReference type="STRING" id="1095629.A0A0C9XVY8"/>
<protein>
    <recommendedName>
        <fullName evidence="8">DUF300-domain-containing protein</fullName>
    </recommendedName>
</protein>
<dbReference type="Proteomes" id="UP000054477">
    <property type="component" value="Unassembled WGS sequence"/>
</dbReference>
<dbReference type="SMART" id="SM01417">
    <property type="entry name" value="Solute_trans_a"/>
    <property type="match status" value="1"/>
</dbReference>
<feature type="transmembrane region" description="Helical" evidence="5">
    <location>
        <begin position="30"/>
        <end position="54"/>
    </location>
</feature>
<gene>
    <name evidence="6" type="ORF">K443DRAFT_671702</name>
</gene>
<feature type="transmembrane region" description="Helical" evidence="5">
    <location>
        <begin position="229"/>
        <end position="253"/>
    </location>
</feature>
<evidence type="ECO:0000256" key="1">
    <source>
        <dbReference type="ARBA" id="ARBA00004141"/>
    </source>
</evidence>
<evidence type="ECO:0000313" key="7">
    <source>
        <dbReference type="Proteomes" id="UP000054477"/>
    </source>
</evidence>
<dbReference type="InterPro" id="IPR005178">
    <property type="entry name" value="Ostalpha/TMEM184C"/>
</dbReference>
<feature type="transmembrane region" description="Helical" evidence="5">
    <location>
        <begin position="196"/>
        <end position="217"/>
    </location>
</feature>
<evidence type="ECO:0000256" key="5">
    <source>
        <dbReference type="SAM" id="Phobius"/>
    </source>
</evidence>
<dbReference type="OrthoDB" id="5348404at2759"/>
<dbReference type="GO" id="GO:0016020">
    <property type="term" value="C:membrane"/>
    <property type="evidence" value="ECO:0007669"/>
    <property type="project" value="UniProtKB-SubCell"/>
</dbReference>
<feature type="transmembrane region" description="Helical" evidence="5">
    <location>
        <begin position="66"/>
        <end position="84"/>
    </location>
</feature>
<keyword evidence="3 5" id="KW-1133">Transmembrane helix</keyword>
<proteinExistence type="predicted"/>
<dbReference type="AlphaFoldDB" id="A0A0C9XVY8"/>
<sequence>MTKCPSENTAVIDQSSFWSPHGVHWDAHRIGWAVSGACTIVTILISMISIGLHCRNYTNRRHQRQILRILYLPPVYAIISFFSYRYFRSYTYYSFIQVVYEAITLSAFLLLLIEFVADVKQDDHEHIMANKEKRRLVIPLCCWRFRPSKPYFMYAVKWSVLQYVVVRPAVSLIGIICEAFGVLCETQGFNMHFANAYLQSIDFISISLALYGLILFYELTKEELKGRRPLAKFLAIKLIVIFTFYQGFIFIAMEGRVIHATEYWTETNIANGLNALTICIEMIFFSIFMWWAYSPKEYRRPPGTPATSVWRALLDSINLSDFVFETIQSTRYLFQSQKRSTWAPAPSIYRPDSSVEKIDWGTALVDPSDQAVHLTPLRKVTYGYKEDIPLPIYKSKDTVRSDPSIFGTSFYAQPDGSS</sequence>
<keyword evidence="2 5" id="KW-0812">Transmembrane</keyword>
<dbReference type="PANTHER" id="PTHR23423">
    <property type="entry name" value="ORGANIC SOLUTE TRANSPORTER-RELATED"/>
    <property type="match status" value="1"/>
</dbReference>
<keyword evidence="4 5" id="KW-0472">Membrane</keyword>